<dbReference type="Proteomes" id="UP001163321">
    <property type="component" value="Chromosome 9"/>
</dbReference>
<dbReference type="EMBL" id="CM047588">
    <property type="protein sequence ID" value="KAI9905303.1"/>
    <property type="molecule type" value="Genomic_DNA"/>
</dbReference>
<proteinExistence type="predicted"/>
<reference evidence="1 2" key="1">
    <citation type="journal article" date="2022" name="bioRxiv">
        <title>The genome of the oomycete Peronosclerospora sorghi, a cosmopolitan pathogen of maize and sorghum, is inflated with dispersed pseudogenes.</title>
        <authorList>
            <person name="Fletcher K."/>
            <person name="Martin F."/>
            <person name="Isakeit T."/>
            <person name="Cavanaugh K."/>
            <person name="Magill C."/>
            <person name="Michelmore R."/>
        </authorList>
    </citation>
    <scope>NUCLEOTIDE SEQUENCE [LARGE SCALE GENOMIC DNA]</scope>
    <source>
        <strain evidence="1">P6</strain>
    </source>
</reference>
<evidence type="ECO:0000313" key="1">
    <source>
        <dbReference type="EMBL" id="KAI9905303.1"/>
    </source>
</evidence>
<organism evidence="1 2">
    <name type="scientific">Peronosclerospora sorghi</name>
    <dbReference type="NCBI Taxonomy" id="230839"/>
    <lineage>
        <taxon>Eukaryota</taxon>
        <taxon>Sar</taxon>
        <taxon>Stramenopiles</taxon>
        <taxon>Oomycota</taxon>
        <taxon>Peronosporomycetes</taxon>
        <taxon>Peronosporales</taxon>
        <taxon>Peronosporaceae</taxon>
        <taxon>Peronosclerospora</taxon>
    </lineage>
</organism>
<evidence type="ECO:0000313" key="2">
    <source>
        <dbReference type="Proteomes" id="UP001163321"/>
    </source>
</evidence>
<comment type="caution">
    <text evidence="1">The sequence shown here is derived from an EMBL/GenBank/DDBJ whole genome shotgun (WGS) entry which is preliminary data.</text>
</comment>
<gene>
    <name evidence="1" type="ORF">PsorP6_014001</name>
</gene>
<protein>
    <submittedName>
        <fullName evidence="1">Uncharacterized protein</fullName>
    </submittedName>
</protein>
<sequence length="436" mass="48073">MTFASSTAASSDLNGWYPCYELTFSDEGAPNNKTAECATIKLPLCYPGICKTHESASSKTVDIFVKRMVATSANPTTASNVWLIQGGPGYSSTTCKFYLVMIPFFTRTAFLALCEKDEGCNKHFQSRQLNETIQDVLTRLDKEPTSTCASIITQVNSTSLDGRPSMTLKLILGNLLKDPFARPLIPPVVYRLNRCAPKDVNVLKQFVDAYNEYFINTNSEDNAYESDALYYLIVFSELWEQPAPSKAEIEARIAATKFMDGGNPAYLMNPVYCVFSKEQSSSCQAYGLANYTGNPIMYARDQYWNKSATIPAQASVLLLSGKLDPVTNYKYAEYLLESLKGDNKELITFEYATHGIIASTNMIADDALSETCGMRLLASYVENGGNLARLDKSCVNAMPPFSLAIPPAYLPVTMGTDEAYDGEYIVTDSTTRKTQG</sequence>
<accession>A0ACC0VFQ5</accession>
<name>A0ACC0VFQ5_9STRA</name>
<keyword evidence="2" id="KW-1185">Reference proteome</keyword>